<comment type="caution">
    <text evidence="1">The sequence shown here is derived from an EMBL/GenBank/DDBJ whole genome shotgun (WGS) entry which is preliminary data.</text>
</comment>
<dbReference type="EMBL" id="DWXZ01000043">
    <property type="protein sequence ID" value="HJB36943.1"/>
    <property type="molecule type" value="Genomic_DNA"/>
</dbReference>
<dbReference type="AlphaFoldDB" id="A0A9D2LX91"/>
<reference evidence="1" key="2">
    <citation type="submission" date="2021-04" db="EMBL/GenBank/DDBJ databases">
        <authorList>
            <person name="Gilroy R."/>
        </authorList>
    </citation>
    <scope>NUCLEOTIDE SEQUENCE</scope>
    <source>
        <strain evidence="1">ChiBcolR8-3208</strain>
    </source>
</reference>
<dbReference type="Proteomes" id="UP000824214">
    <property type="component" value="Unassembled WGS sequence"/>
</dbReference>
<name>A0A9D2LX91_9FIRM</name>
<proteinExistence type="predicted"/>
<evidence type="ECO:0000313" key="2">
    <source>
        <dbReference type="Proteomes" id="UP000824214"/>
    </source>
</evidence>
<protein>
    <submittedName>
        <fullName evidence="1">Uncharacterized protein</fullName>
    </submittedName>
</protein>
<reference evidence="1" key="1">
    <citation type="journal article" date="2021" name="PeerJ">
        <title>Extensive microbial diversity within the chicken gut microbiome revealed by metagenomics and culture.</title>
        <authorList>
            <person name="Gilroy R."/>
            <person name="Ravi A."/>
            <person name="Getino M."/>
            <person name="Pursley I."/>
            <person name="Horton D.L."/>
            <person name="Alikhan N.F."/>
            <person name="Baker D."/>
            <person name="Gharbi K."/>
            <person name="Hall N."/>
            <person name="Watson M."/>
            <person name="Adriaenssens E.M."/>
            <person name="Foster-Nyarko E."/>
            <person name="Jarju S."/>
            <person name="Secka A."/>
            <person name="Antonio M."/>
            <person name="Oren A."/>
            <person name="Chaudhuri R.R."/>
            <person name="La Ragione R."/>
            <person name="Hildebrand F."/>
            <person name="Pallen M.J."/>
        </authorList>
    </citation>
    <scope>NUCLEOTIDE SEQUENCE</scope>
    <source>
        <strain evidence="1">ChiBcolR8-3208</strain>
    </source>
</reference>
<evidence type="ECO:0000313" key="1">
    <source>
        <dbReference type="EMBL" id="HJB36943.1"/>
    </source>
</evidence>
<gene>
    <name evidence="1" type="ORF">H9942_02605</name>
</gene>
<sequence>MEHVSPHPAICTNVFKNGDATTSKAAFTRKWIEMINRIEKNKQLQYGKIQ</sequence>
<accession>A0A9D2LX91</accession>
<organism evidence="1 2">
    <name type="scientific">Candidatus Acutalibacter ornithocaccae</name>
    <dbReference type="NCBI Taxonomy" id="2838416"/>
    <lineage>
        <taxon>Bacteria</taxon>
        <taxon>Bacillati</taxon>
        <taxon>Bacillota</taxon>
        <taxon>Clostridia</taxon>
        <taxon>Eubacteriales</taxon>
        <taxon>Acutalibacteraceae</taxon>
        <taxon>Acutalibacter</taxon>
    </lineage>
</organism>